<gene>
    <name evidence="1" type="ORF">AYBTSS11_LOCUS13887</name>
</gene>
<dbReference type="AlphaFoldDB" id="A0AA86SB26"/>
<protein>
    <submittedName>
        <fullName evidence="1">Uncharacterized protein</fullName>
    </submittedName>
</protein>
<sequence length="54" mass="5989">MAPLCSLMQKEVRAIHTVLLHIPPHSNKVNKVLKQGLIQGIFVISGSSYEYISV</sequence>
<organism evidence="1 2">
    <name type="scientific">Sphenostylis stenocarpa</name>
    <dbReference type="NCBI Taxonomy" id="92480"/>
    <lineage>
        <taxon>Eukaryota</taxon>
        <taxon>Viridiplantae</taxon>
        <taxon>Streptophyta</taxon>
        <taxon>Embryophyta</taxon>
        <taxon>Tracheophyta</taxon>
        <taxon>Spermatophyta</taxon>
        <taxon>Magnoliopsida</taxon>
        <taxon>eudicotyledons</taxon>
        <taxon>Gunneridae</taxon>
        <taxon>Pentapetalae</taxon>
        <taxon>rosids</taxon>
        <taxon>fabids</taxon>
        <taxon>Fabales</taxon>
        <taxon>Fabaceae</taxon>
        <taxon>Papilionoideae</taxon>
        <taxon>50 kb inversion clade</taxon>
        <taxon>NPAAA clade</taxon>
        <taxon>indigoferoid/millettioid clade</taxon>
        <taxon>Phaseoleae</taxon>
        <taxon>Sphenostylis</taxon>
    </lineage>
</organism>
<reference evidence="1" key="1">
    <citation type="submission" date="2023-10" db="EMBL/GenBank/DDBJ databases">
        <authorList>
            <person name="Domelevo Entfellner J.-B."/>
        </authorList>
    </citation>
    <scope>NUCLEOTIDE SEQUENCE</scope>
</reference>
<evidence type="ECO:0000313" key="1">
    <source>
        <dbReference type="EMBL" id="CAJ1949766.1"/>
    </source>
</evidence>
<evidence type="ECO:0000313" key="2">
    <source>
        <dbReference type="Proteomes" id="UP001189624"/>
    </source>
</evidence>
<name>A0AA86SB26_9FABA</name>
<dbReference type="Proteomes" id="UP001189624">
    <property type="component" value="Chromosome 4"/>
</dbReference>
<dbReference type="EMBL" id="OY731401">
    <property type="protein sequence ID" value="CAJ1949766.1"/>
    <property type="molecule type" value="Genomic_DNA"/>
</dbReference>
<keyword evidence="2" id="KW-1185">Reference proteome</keyword>
<dbReference type="Gramene" id="rna-AYBTSS11_LOCUS13887">
    <property type="protein sequence ID" value="CAJ1949766.1"/>
    <property type="gene ID" value="gene-AYBTSS11_LOCUS13887"/>
</dbReference>
<accession>A0AA86SB26</accession>
<proteinExistence type="predicted"/>